<keyword evidence="2 12" id="KW-0813">Transport</keyword>
<keyword evidence="10 12" id="KW-0472">Membrane</keyword>
<dbReference type="GO" id="GO:0009279">
    <property type="term" value="C:cell outer membrane"/>
    <property type="evidence" value="ECO:0007669"/>
    <property type="project" value="UniProtKB-SubCell"/>
</dbReference>
<evidence type="ECO:0000256" key="3">
    <source>
        <dbReference type="ARBA" id="ARBA00022452"/>
    </source>
</evidence>
<evidence type="ECO:0000256" key="8">
    <source>
        <dbReference type="ARBA" id="ARBA00023065"/>
    </source>
</evidence>
<dbReference type="GO" id="GO:0015344">
    <property type="term" value="F:siderophore uptake transmembrane transporter activity"/>
    <property type="evidence" value="ECO:0007669"/>
    <property type="project" value="TreeGrafter"/>
</dbReference>
<dbReference type="InterPro" id="IPR012910">
    <property type="entry name" value="Plug_dom"/>
</dbReference>
<dbReference type="EMBL" id="CACVAQ010000532">
    <property type="protein sequence ID" value="CAA6830068.1"/>
    <property type="molecule type" value="Genomic_DNA"/>
</dbReference>
<accession>A0A6S6UDY1</accession>
<dbReference type="InterPro" id="IPR000531">
    <property type="entry name" value="Beta-barrel_TonB"/>
</dbReference>
<evidence type="ECO:0000256" key="10">
    <source>
        <dbReference type="ARBA" id="ARBA00023136"/>
    </source>
</evidence>
<keyword evidence="9 13" id="KW-0798">TonB box</keyword>
<dbReference type="AlphaFoldDB" id="A0A6S6UDY1"/>
<comment type="similarity">
    <text evidence="12 13">Belongs to the TonB-dependent receptor family.</text>
</comment>
<keyword evidence="7" id="KW-0408">Iron</keyword>
<dbReference type="InterPro" id="IPR008969">
    <property type="entry name" value="CarboxyPept-like_regulatory"/>
</dbReference>
<dbReference type="PANTHER" id="PTHR32552">
    <property type="entry name" value="FERRICHROME IRON RECEPTOR-RELATED"/>
    <property type="match status" value="1"/>
</dbReference>
<evidence type="ECO:0000256" key="6">
    <source>
        <dbReference type="ARBA" id="ARBA00022729"/>
    </source>
</evidence>
<evidence type="ECO:0000256" key="1">
    <source>
        <dbReference type="ARBA" id="ARBA00004571"/>
    </source>
</evidence>
<evidence type="ECO:0000256" key="12">
    <source>
        <dbReference type="PROSITE-ProRule" id="PRU01360"/>
    </source>
</evidence>
<keyword evidence="5 12" id="KW-0812">Transmembrane</keyword>
<dbReference type="Pfam" id="PF00593">
    <property type="entry name" value="TonB_dep_Rec_b-barrel"/>
    <property type="match status" value="1"/>
</dbReference>
<comment type="subcellular location">
    <subcellularLocation>
        <location evidence="1 12">Cell outer membrane</location>
        <topology evidence="1 12">Multi-pass membrane protein</topology>
    </subcellularLocation>
</comment>
<dbReference type="SUPFAM" id="SSF49464">
    <property type="entry name" value="Carboxypeptidase regulatory domain-like"/>
    <property type="match status" value="1"/>
</dbReference>
<dbReference type="PANTHER" id="PTHR32552:SF68">
    <property type="entry name" value="FERRICHROME OUTER MEMBRANE TRANSPORTER_PHAGE RECEPTOR"/>
    <property type="match status" value="1"/>
</dbReference>
<feature type="domain" description="TonB-dependent receptor-like beta-barrel" evidence="15">
    <location>
        <begin position="324"/>
        <end position="733"/>
    </location>
</feature>
<dbReference type="SUPFAM" id="SSF56935">
    <property type="entry name" value="Porins"/>
    <property type="match status" value="1"/>
</dbReference>
<evidence type="ECO:0000256" key="14">
    <source>
        <dbReference type="SAM" id="SignalP"/>
    </source>
</evidence>
<evidence type="ECO:0000256" key="11">
    <source>
        <dbReference type="ARBA" id="ARBA00023237"/>
    </source>
</evidence>
<evidence type="ECO:0000256" key="9">
    <source>
        <dbReference type="ARBA" id="ARBA00023077"/>
    </source>
</evidence>
<gene>
    <name evidence="17" type="ORF">HELGO_WM26429</name>
</gene>
<dbReference type="InterPro" id="IPR039426">
    <property type="entry name" value="TonB-dep_rcpt-like"/>
</dbReference>
<dbReference type="Gene3D" id="2.40.170.20">
    <property type="entry name" value="TonB-dependent receptor, beta-barrel domain"/>
    <property type="match status" value="1"/>
</dbReference>
<feature type="signal peptide" evidence="14">
    <location>
        <begin position="1"/>
        <end position="23"/>
    </location>
</feature>
<dbReference type="InterPro" id="IPR036942">
    <property type="entry name" value="Beta-barrel_TonB_sf"/>
</dbReference>
<name>A0A6S6UDY1_9BACT</name>
<sequence length="775" mass="86414">MKNVLIIRLIALMAAVIPQLLIAQTTTTGTVVDGQTQEPLIGVNLWVESLHTGAITNVNGEFTLEAKPSDVVKISFIGYETQELKISDLPSVLRLEASIAELSKVIVSASRTQQDRAEAPAAIASLTATTIEETRATSLDQLLNKTPGVFMVDLGNEQHSMSIRQPLSYKSLFLYLEDGLPIRPTGVFNHNALLEMNQANIRQIEVIRGPSSSLYGSEAIGGAINFITLRPTSVPTASIRLQGNTLGYKRADLRASTTIGKLGLAFSGYYASQRNGFREHSDLDKLAMTLKLSYKVSEKDFLSADVTMIDYKSDMTGSLDSARFYSREYSSVHTFTNRTVWALRSKIQYKRYWTEKSKSSAVVFFRDNSIKQVPSYRVKDDWSSWGNPTGDKNLAHGESNDNSYKSIGALIQHRQEFDFWKTAITAGVSIDVSPNTYKANYISILRSDEGVYTDYVNEADSMLTDYEVGLVNPAAYVQVEMSPFKNFKIVAAARYDAFVYNYDNNLSAMAFSGAPDNVDQFWALTPKLGVTYKIVKTSGLYANFSQGFVPPQIGELYRGVSVPVLKPSTYNNFEIGSWVSLLKGKLHLDLSLYLMDGFNEIISVRQNNGAYVNQNAGQTRHMGVEYGLYYNPIKDLSIRVTGSNAAHIFLDYNESGHDYTGNLMAQAPAWLFNTELSYKPRFFKGFRISVEMVHMNQYYMDAANTQTYPGFLIFNGRVGYTIKGFELWCNVMNFTNQLYSPNASLSRWGESITVGNPLNVNVGIGYNFVAGMYKK</sequence>
<keyword evidence="4" id="KW-0410">Iron transport</keyword>
<keyword evidence="6 14" id="KW-0732">Signal</keyword>
<feature type="domain" description="TonB-dependent receptor plug" evidence="16">
    <location>
        <begin position="117"/>
        <end position="223"/>
    </location>
</feature>
<dbReference type="Pfam" id="PF07715">
    <property type="entry name" value="Plug"/>
    <property type="match status" value="1"/>
</dbReference>
<dbReference type="Pfam" id="PF13715">
    <property type="entry name" value="CarbopepD_reg_2"/>
    <property type="match status" value="1"/>
</dbReference>
<keyword evidence="17" id="KW-0675">Receptor</keyword>
<evidence type="ECO:0000256" key="4">
    <source>
        <dbReference type="ARBA" id="ARBA00022496"/>
    </source>
</evidence>
<keyword evidence="3 12" id="KW-1134">Transmembrane beta strand</keyword>
<evidence type="ECO:0000256" key="7">
    <source>
        <dbReference type="ARBA" id="ARBA00023004"/>
    </source>
</evidence>
<dbReference type="Gene3D" id="2.170.130.10">
    <property type="entry name" value="TonB-dependent receptor, plug domain"/>
    <property type="match status" value="1"/>
</dbReference>
<evidence type="ECO:0000259" key="15">
    <source>
        <dbReference type="Pfam" id="PF00593"/>
    </source>
</evidence>
<dbReference type="PROSITE" id="PS52016">
    <property type="entry name" value="TONB_DEPENDENT_REC_3"/>
    <property type="match status" value="1"/>
</dbReference>
<keyword evidence="8" id="KW-0406">Ion transport</keyword>
<protein>
    <submittedName>
        <fullName evidence="17">TonB-dependent receptor</fullName>
    </submittedName>
</protein>
<evidence type="ECO:0000259" key="16">
    <source>
        <dbReference type="Pfam" id="PF07715"/>
    </source>
</evidence>
<evidence type="ECO:0000256" key="13">
    <source>
        <dbReference type="RuleBase" id="RU003357"/>
    </source>
</evidence>
<organism evidence="17">
    <name type="scientific">uncultured Aureispira sp</name>
    <dbReference type="NCBI Taxonomy" id="1331704"/>
    <lineage>
        <taxon>Bacteria</taxon>
        <taxon>Pseudomonadati</taxon>
        <taxon>Bacteroidota</taxon>
        <taxon>Saprospiria</taxon>
        <taxon>Saprospirales</taxon>
        <taxon>Saprospiraceae</taxon>
        <taxon>Aureispira</taxon>
        <taxon>environmental samples</taxon>
    </lineage>
</organism>
<evidence type="ECO:0000256" key="2">
    <source>
        <dbReference type="ARBA" id="ARBA00022448"/>
    </source>
</evidence>
<evidence type="ECO:0000313" key="17">
    <source>
        <dbReference type="EMBL" id="CAA6830068.1"/>
    </source>
</evidence>
<reference evidence="17" key="1">
    <citation type="submission" date="2020-01" db="EMBL/GenBank/DDBJ databases">
        <authorList>
            <person name="Meier V. D."/>
            <person name="Meier V D."/>
        </authorList>
    </citation>
    <scope>NUCLEOTIDE SEQUENCE</scope>
    <source>
        <strain evidence="17">HLG_WM_MAG_10</strain>
    </source>
</reference>
<feature type="chain" id="PRO_5028170625" evidence="14">
    <location>
        <begin position="24"/>
        <end position="775"/>
    </location>
</feature>
<dbReference type="InterPro" id="IPR037066">
    <property type="entry name" value="Plug_dom_sf"/>
</dbReference>
<evidence type="ECO:0000256" key="5">
    <source>
        <dbReference type="ARBA" id="ARBA00022692"/>
    </source>
</evidence>
<keyword evidence="11 12" id="KW-0998">Cell outer membrane</keyword>
<proteinExistence type="inferred from homology"/>